<comment type="similarity">
    <text evidence="1">Belongs to the LysR transcriptional regulatory family.</text>
</comment>
<protein>
    <recommendedName>
        <fullName evidence="6">LysR substrate-binding domain-containing protein</fullName>
    </recommendedName>
</protein>
<evidence type="ECO:0000313" key="7">
    <source>
        <dbReference type="EMBL" id="GGO08818.1"/>
    </source>
</evidence>
<keyword evidence="3" id="KW-0238">DNA-binding</keyword>
<evidence type="ECO:0000256" key="5">
    <source>
        <dbReference type="SAM" id="MobiDB-lite"/>
    </source>
</evidence>
<dbReference type="GO" id="GO:0003700">
    <property type="term" value="F:DNA-binding transcription factor activity"/>
    <property type="evidence" value="ECO:0007669"/>
    <property type="project" value="TreeGrafter"/>
</dbReference>
<evidence type="ECO:0000256" key="3">
    <source>
        <dbReference type="ARBA" id="ARBA00023125"/>
    </source>
</evidence>
<evidence type="ECO:0000256" key="2">
    <source>
        <dbReference type="ARBA" id="ARBA00023015"/>
    </source>
</evidence>
<dbReference type="GO" id="GO:0003677">
    <property type="term" value="F:DNA binding"/>
    <property type="evidence" value="ECO:0007669"/>
    <property type="project" value="UniProtKB-KW"/>
</dbReference>
<dbReference type="PANTHER" id="PTHR30346:SF0">
    <property type="entry name" value="HCA OPERON TRANSCRIPTIONAL ACTIVATOR HCAR"/>
    <property type="match status" value="1"/>
</dbReference>
<feature type="domain" description="LysR substrate-binding" evidence="6">
    <location>
        <begin position="94"/>
        <end position="212"/>
    </location>
</feature>
<feature type="compositionally biased region" description="Basic and acidic residues" evidence="5">
    <location>
        <begin position="224"/>
        <end position="236"/>
    </location>
</feature>
<dbReference type="Pfam" id="PF03466">
    <property type="entry name" value="LysR_substrate"/>
    <property type="match status" value="1"/>
</dbReference>
<keyword evidence="2" id="KW-0805">Transcription regulation</keyword>
<evidence type="ECO:0000256" key="1">
    <source>
        <dbReference type="ARBA" id="ARBA00009437"/>
    </source>
</evidence>
<reference evidence="7" key="2">
    <citation type="submission" date="2020-09" db="EMBL/GenBank/DDBJ databases">
        <authorList>
            <person name="Sun Q."/>
            <person name="Zhou Y."/>
        </authorList>
    </citation>
    <scope>NUCLEOTIDE SEQUENCE</scope>
    <source>
        <strain evidence="7">CGMCC 4.7138</strain>
    </source>
</reference>
<dbReference type="AlphaFoldDB" id="A0A8H9GX99"/>
<evidence type="ECO:0000256" key="4">
    <source>
        <dbReference type="ARBA" id="ARBA00023163"/>
    </source>
</evidence>
<feature type="region of interest" description="Disordered" evidence="5">
    <location>
        <begin position="1"/>
        <end position="76"/>
    </location>
</feature>
<name>A0A8H9GX99_9ACTN</name>
<accession>A0A8H9GX99</accession>
<dbReference type="InterPro" id="IPR005119">
    <property type="entry name" value="LysR_subst-bd"/>
</dbReference>
<dbReference type="EMBL" id="BMMN01000003">
    <property type="protein sequence ID" value="GGO08818.1"/>
    <property type="molecule type" value="Genomic_DNA"/>
</dbReference>
<sequence>MQPARRGRHATLLGHHDEHPQFPQFHATHGITPGGSGATRSLTSGPGGSPAPRSGDGPFRARCRPHTGGGDRAGLPLFTRDKRRTALTAAGEQLVADAELVLAGEESLRIADLADEHLLQHPDAVPEWSRVAPEMREPRQVPAGTAERTVEEKLELVTTGRGISILPESTAMYYQRPDVVYVPILDIPPNEVALAWVSGRRDPLVAEFAALAAGMPRPPGVSTPERDGTANGGDRG</sequence>
<gene>
    <name evidence="7" type="ORF">GCM10011574_23650</name>
</gene>
<dbReference type="PANTHER" id="PTHR30346">
    <property type="entry name" value="TRANSCRIPTIONAL DUAL REGULATOR HCAR-RELATED"/>
    <property type="match status" value="1"/>
</dbReference>
<dbReference type="Gene3D" id="3.40.190.10">
    <property type="entry name" value="Periplasmic binding protein-like II"/>
    <property type="match status" value="2"/>
</dbReference>
<dbReference type="Proteomes" id="UP000653480">
    <property type="component" value="Unassembled WGS sequence"/>
</dbReference>
<proteinExistence type="inferred from homology"/>
<reference evidence="7" key="1">
    <citation type="journal article" date="2014" name="Int. J. Syst. Evol. Microbiol.">
        <title>Complete genome sequence of Corynebacterium casei LMG S-19264T (=DSM 44701T), isolated from a smear-ripened cheese.</title>
        <authorList>
            <consortium name="US DOE Joint Genome Institute (JGI-PGF)"/>
            <person name="Walter F."/>
            <person name="Albersmeier A."/>
            <person name="Kalinowski J."/>
            <person name="Ruckert C."/>
        </authorList>
    </citation>
    <scope>NUCLEOTIDE SEQUENCE</scope>
    <source>
        <strain evidence="7">CGMCC 4.7138</strain>
    </source>
</reference>
<dbReference type="RefSeq" id="WP_268239465.1">
    <property type="nucleotide sequence ID" value="NZ_BMMN01000003.1"/>
</dbReference>
<feature type="region of interest" description="Disordered" evidence="5">
    <location>
        <begin position="214"/>
        <end position="236"/>
    </location>
</feature>
<organism evidence="7 8">
    <name type="scientific">Microbispora bryophytorum</name>
    <dbReference type="NCBI Taxonomy" id="1460882"/>
    <lineage>
        <taxon>Bacteria</taxon>
        <taxon>Bacillati</taxon>
        <taxon>Actinomycetota</taxon>
        <taxon>Actinomycetes</taxon>
        <taxon>Streptosporangiales</taxon>
        <taxon>Streptosporangiaceae</taxon>
        <taxon>Microbispora</taxon>
    </lineage>
</organism>
<keyword evidence="8" id="KW-1185">Reference proteome</keyword>
<dbReference type="GO" id="GO:0032993">
    <property type="term" value="C:protein-DNA complex"/>
    <property type="evidence" value="ECO:0007669"/>
    <property type="project" value="TreeGrafter"/>
</dbReference>
<comment type="caution">
    <text evidence="7">The sequence shown here is derived from an EMBL/GenBank/DDBJ whole genome shotgun (WGS) entry which is preliminary data.</text>
</comment>
<dbReference type="SUPFAM" id="SSF53850">
    <property type="entry name" value="Periplasmic binding protein-like II"/>
    <property type="match status" value="1"/>
</dbReference>
<keyword evidence="4" id="KW-0804">Transcription</keyword>
<evidence type="ECO:0000259" key="6">
    <source>
        <dbReference type="Pfam" id="PF03466"/>
    </source>
</evidence>
<evidence type="ECO:0000313" key="8">
    <source>
        <dbReference type="Proteomes" id="UP000653480"/>
    </source>
</evidence>